<feature type="chain" id="PRO_5008139530" description="Secreted protein" evidence="2">
    <location>
        <begin position="23"/>
        <end position="142"/>
    </location>
</feature>
<sequence length="142" mass="14779">MLRSKPSGGRATLMAVPPVVFGALLLLLPPLTTLSTAGDAGCCGWGPPLSSPVPASRLPDGSPSPTSAGSPRVRRRWPPLVAILFRADRAGAPSGAGLAAPVRGTVRRRGRPVPRPPLVARLSRFVGELGHKERSISTDGRR</sequence>
<feature type="compositionally biased region" description="Low complexity" evidence="1">
    <location>
        <begin position="93"/>
        <end position="104"/>
    </location>
</feature>
<proteinExistence type="predicted"/>
<dbReference type="Proteomes" id="UP000075903">
    <property type="component" value="Unassembled WGS sequence"/>
</dbReference>
<evidence type="ECO:0000313" key="3">
    <source>
        <dbReference type="EnsemblMetazoa" id="AMEM011692-PA"/>
    </source>
</evidence>
<dbReference type="VEuPathDB" id="VectorBase:AMEM011692"/>
<evidence type="ECO:0000256" key="2">
    <source>
        <dbReference type="SAM" id="SignalP"/>
    </source>
</evidence>
<protein>
    <recommendedName>
        <fullName evidence="5">Secreted protein</fullName>
    </recommendedName>
</protein>
<evidence type="ECO:0008006" key="5">
    <source>
        <dbReference type="Google" id="ProtNLM"/>
    </source>
</evidence>
<organism evidence="3 4">
    <name type="scientific">Anopheles merus</name>
    <name type="common">Mosquito</name>
    <dbReference type="NCBI Taxonomy" id="30066"/>
    <lineage>
        <taxon>Eukaryota</taxon>
        <taxon>Metazoa</taxon>
        <taxon>Ecdysozoa</taxon>
        <taxon>Arthropoda</taxon>
        <taxon>Hexapoda</taxon>
        <taxon>Insecta</taxon>
        <taxon>Pterygota</taxon>
        <taxon>Neoptera</taxon>
        <taxon>Endopterygota</taxon>
        <taxon>Diptera</taxon>
        <taxon>Nematocera</taxon>
        <taxon>Culicoidea</taxon>
        <taxon>Culicidae</taxon>
        <taxon>Anophelinae</taxon>
        <taxon>Anopheles</taxon>
    </lineage>
</organism>
<evidence type="ECO:0000256" key="1">
    <source>
        <dbReference type="SAM" id="MobiDB-lite"/>
    </source>
</evidence>
<feature type="signal peptide" evidence="2">
    <location>
        <begin position="1"/>
        <end position="22"/>
    </location>
</feature>
<dbReference type="AlphaFoldDB" id="A0A182VAL2"/>
<feature type="region of interest" description="Disordered" evidence="1">
    <location>
        <begin position="42"/>
        <end position="74"/>
    </location>
</feature>
<dbReference type="EnsemblMetazoa" id="AMEM011692-RA">
    <property type="protein sequence ID" value="AMEM011692-PA"/>
    <property type="gene ID" value="AMEM011692"/>
</dbReference>
<keyword evidence="2" id="KW-0732">Signal</keyword>
<reference evidence="3" key="1">
    <citation type="submission" date="2020-05" db="UniProtKB">
        <authorList>
            <consortium name="EnsemblMetazoa"/>
        </authorList>
    </citation>
    <scope>IDENTIFICATION</scope>
    <source>
        <strain evidence="3">MAF</strain>
    </source>
</reference>
<accession>A0A182VAL2</accession>
<feature type="region of interest" description="Disordered" evidence="1">
    <location>
        <begin position="93"/>
        <end position="115"/>
    </location>
</feature>
<name>A0A182VAL2_ANOME</name>
<keyword evidence="4" id="KW-1185">Reference proteome</keyword>
<evidence type="ECO:0000313" key="4">
    <source>
        <dbReference type="Proteomes" id="UP000075903"/>
    </source>
</evidence>